<proteinExistence type="predicted"/>
<dbReference type="PANTHER" id="PTHR35185">
    <property type="entry name" value="SERINE/THREONINE-RICH PROTEIN ADG2-RELATED"/>
    <property type="match status" value="1"/>
</dbReference>
<sequence>MRVLSFLPLTAAAPLVSAIQFQEPFSNSTLSKGQSYSVKWSSVDTDPSTFSLYLVNFVNWPPFYTQIASDVSTGDGSLDVTIPCAVDNSWGYQFNAINGTNVYVIHAQTPKFYVGGYCVDEKPLDSIPSDSLEEEEEVVAVETCEAVTVTAVVTTVVTVSPGAPEQPATNTAAPTIKWGGGFEPVQTVYSTKYIDLSEVEDGQCAC</sequence>
<feature type="chain" id="PRO_5043033430" evidence="2">
    <location>
        <begin position="19"/>
        <end position="206"/>
    </location>
</feature>
<evidence type="ECO:0000313" key="5">
    <source>
        <dbReference type="Proteomes" id="UP001301958"/>
    </source>
</evidence>
<feature type="domain" description="Yeast cell wall synthesis Kre9/Knh1-like N-terminal" evidence="3">
    <location>
        <begin position="24"/>
        <end position="114"/>
    </location>
</feature>
<reference evidence="4" key="1">
    <citation type="journal article" date="2023" name="Mol. Phylogenet. Evol.">
        <title>Genome-scale phylogeny and comparative genomics of the fungal order Sordariales.</title>
        <authorList>
            <person name="Hensen N."/>
            <person name="Bonometti L."/>
            <person name="Westerberg I."/>
            <person name="Brannstrom I.O."/>
            <person name="Guillou S."/>
            <person name="Cros-Aarteil S."/>
            <person name="Calhoun S."/>
            <person name="Haridas S."/>
            <person name="Kuo A."/>
            <person name="Mondo S."/>
            <person name="Pangilinan J."/>
            <person name="Riley R."/>
            <person name="LaButti K."/>
            <person name="Andreopoulos B."/>
            <person name="Lipzen A."/>
            <person name="Chen C."/>
            <person name="Yan M."/>
            <person name="Daum C."/>
            <person name="Ng V."/>
            <person name="Clum A."/>
            <person name="Steindorff A."/>
            <person name="Ohm R.A."/>
            <person name="Martin F."/>
            <person name="Silar P."/>
            <person name="Natvig D.O."/>
            <person name="Lalanne C."/>
            <person name="Gautier V."/>
            <person name="Ament-Velasquez S.L."/>
            <person name="Kruys A."/>
            <person name="Hutchinson M.I."/>
            <person name="Powell A.J."/>
            <person name="Barry K."/>
            <person name="Miller A.N."/>
            <person name="Grigoriev I.V."/>
            <person name="Debuchy R."/>
            <person name="Gladieux P."/>
            <person name="Hiltunen Thoren M."/>
            <person name="Johannesson H."/>
        </authorList>
    </citation>
    <scope>NUCLEOTIDE SEQUENCE</scope>
    <source>
        <strain evidence="4">CBS 990.96</strain>
    </source>
</reference>
<accession>A0AAN7BX18</accession>
<dbReference type="AlphaFoldDB" id="A0AAN7BX18"/>
<keyword evidence="1 2" id="KW-0732">Signal</keyword>
<dbReference type="EMBL" id="MU865294">
    <property type="protein sequence ID" value="KAK4231130.1"/>
    <property type="molecule type" value="Genomic_DNA"/>
</dbReference>
<evidence type="ECO:0000313" key="4">
    <source>
        <dbReference type="EMBL" id="KAK4231130.1"/>
    </source>
</evidence>
<dbReference type="Pfam" id="PF10342">
    <property type="entry name" value="Kre9_KNH"/>
    <property type="match status" value="1"/>
</dbReference>
<evidence type="ECO:0000256" key="2">
    <source>
        <dbReference type="SAM" id="SignalP"/>
    </source>
</evidence>
<organism evidence="4 5">
    <name type="scientific">Podospora fimiseda</name>
    <dbReference type="NCBI Taxonomy" id="252190"/>
    <lineage>
        <taxon>Eukaryota</taxon>
        <taxon>Fungi</taxon>
        <taxon>Dikarya</taxon>
        <taxon>Ascomycota</taxon>
        <taxon>Pezizomycotina</taxon>
        <taxon>Sordariomycetes</taxon>
        <taxon>Sordariomycetidae</taxon>
        <taxon>Sordariales</taxon>
        <taxon>Podosporaceae</taxon>
        <taxon>Podospora</taxon>
    </lineage>
</organism>
<protein>
    <submittedName>
        <fullName evidence="4">Ser-Thr-rich glycosyl-phosphatidyl-inositol-anchored membrane family-domain-containing protein</fullName>
    </submittedName>
</protein>
<dbReference type="InterPro" id="IPR052479">
    <property type="entry name" value="GPI-anchor_Adhesion_Reg"/>
</dbReference>
<reference evidence="4" key="2">
    <citation type="submission" date="2023-05" db="EMBL/GenBank/DDBJ databases">
        <authorList>
            <consortium name="Lawrence Berkeley National Laboratory"/>
            <person name="Steindorff A."/>
            <person name="Hensen N."/>
            <person name="Bonometti L."/>
            <person name="Westerberg I."/>
            <person name="Brannstrom I.O."/>
            <person name="Guillou S."/>
            <person name="Cros-Aarteil S."/>
            <person name="Calhoun S."/>
            <person name="Haridas S."/>
            <person name="Kuo A."/>
            <person name="Mondo S."/>
            <person name="Pangilinan J."/>
            <person name="Riley R."/>
            <person name="Labutti K."/>
            <person name="Andreopoulos B."/>
            <person name="Lipzen A."/>
            <person name="Chen C."/>
            <person name="Yanf M."/>
            <person name="Daum C."/>
            <person name="Ng V."/>
            <person name="Clum A."/>
            <person name="Ohm R."/>
            <person name="Martin F."/>
            <person name="Silar P."/>
            <person name="Natvig D."/>
            <person name="Lalanne C."/>
            <person name="Gautier V."/>
            <person name="Ament-Velasquez S.L."/>
            <person name="Kruys A."/>
            <person name="Hutchinson M.I."/>
            <person name="Powell A.J."/>
            <person name="Barry K."/>
            <person name="Miller A.N."/>
            <person name="Grigoriev I.V."/>
            <person name="Debuchy R."/>
            <person name="Gladieux P."/>
            <person name="Thoren M.H."/>
            <person name="Johannesson H."/>
        </authorList>
    </citation>
    <scope>NUCLEOTIDE SEQUENCE</scope>
    <source>
        <strain evidence="4">CBS 990.96</strain>
    </source>
</reference>
<comment type="caution">
    <text evidence="4">The sequence shown here is derived from an EMBL/GenBank/DDBJ whole genome shotgun (WGS) entry which is preliminary data.</text>
</comment>
<gene>
    <name evidence="4" type="ORF">QBC38DRAFT_408179</name>
</gene>
<dbReference type="PANTHER" id="PTHR35185:SF2">
    <property type="entry name" value="EXTRACELLULAR PROLINE-SERINE RICH PROTEIN (AFU_ORTHOLOGUE AFUA_8G07090)"/>
    <property type="match status" value="1"/>
</dbReference>
<evidence type="ECO:0000259" key="3">
    <source>
        <dbReference type="Pfam" id="PF10342"/>
    </source>
</evidence>
<evidence type="ECO:0000256" key="1">
    <source>
        <dbReference type="ARBA" id="ARBA00022729"/>
    </source>
</evidence>
<dbReference type="InterPro" id="IPR018466">
    <property type="entry name" value="Kre9/Knh1-like_N"/>
</dbReference>
<name>A0AAN7BX18_9PEZI</name>
<keyword evidence="5" id="KW-1185">Reference proteome</keyword>
<feature type="signal peptide" evidence="2">
    <location>
        <begin position="1"/>
        <end position="18"/>
    </location>
</feature>
<dbReference type="Proteomes" id="UP001301958">
    <property type="component" value="Unassembled WGS sequence"/>
</dbReference>